<dbReference type="Proteomes" id="UP000019132">
    <property type="component" value="Unassembled WGS sequence"/>
</dbReference>
<proteinExistence type="predicted"/>
<dbReference type="HOGENOM" id="CLU_028567_26_0_1"/>
<evidence type="ECO:0000256" key="6">
    <source>
        <dbReference type="ARBA" id="ARBA00023242"/>
    </source>
</evidence>
<evidence type="ECO:0000256" key="5">
    <source>
        <dbReference type="ARBA" id="ARBA00023163"/>
    </source>
</evidence>
<comment type="subcellular location">
    <subcellularLocation>
        <location evidence="1">Nucleus</location>
    </subcellularLocation>
</comment>
<sequence length="180" mass="20772">MNTSGTPTSSKWLREEDERLRDAVARFGGKSWKLIAESLGNGRTDVQCLHRWNKVLKPGLIKGPWTPEEDTILLGLIARYGVGKIRWCDIALHLPGRIGKQCRERWCNHLDANIRKGQWTPEEDETVFRWQQKLGNKWSEIAKLLPGRTENAVKNSNNNNRNSDVMKSKLRYHKRNLSQG</sequence>
<dbReference type="GO" id="GO:0000978">
    <property type="term" value="F:RNA polymerase II cis-regulatory region sequence-specific DNA binding"/>
    <property type="evidence" value="ECO:0007669"/>
    <property type="project" value="TreeGrafter"/>
</dbReference>
<keyword evidence="6" id="KW-0539">Nucleus</keyword>
<reference evidence="9" key="3">
    <citation type="submission" date="2015-02" db="UniProtKB">
        <authorList>
            <consortium name="EnsemblProtists"/>
        </authorList>
    </citation>
    <scope>IDENTIFICATION</scope>
    <source>
        <strain evidence="9">DAOM BR144</strain>
    </source>
</reference>
<dbReference type="SMART" id="SM00717">
    <property type="entry name" value="SANT"/>
    <property type="match status" value="3"/>
</dbReference>
<dbReference type="OMA" id="RWHASIK"/>
<dbReference type="CDD" id="cd00167">
    <property type="entry name" value="SANT"/>
    <property type="match status" value="3"/>
</dbReference>
<dbReference type="PANTHER" id="PTHR45614:SF25">
    <property type="entry name" value="MYB PROTEIN"/>
    <property type="match status" value="1"/>
</dbReference>
<dbReference type="PROSITE" id="PS50090">
    <property type="entry name" value="MYB_LIKE"/>
    <property type="match status" value="3"/>
</dbReference>
<dbReference type="PANTHER" id="PTHR45614">
    <property type="entry name" value="MYB PROTEIN-RELATED"/>
    <property type="match status" value="1"/>
</dbReference>
<dbReference type="FunFam" id="1.10.10.60:FF:000010">
    <property type="entry name" value="Transcriptional activator Myb isoform A"/>
    <property type="match status" value="1"/>
</dbReference>
<evidence type="ECO:0000259" key="7">
    <source>
        <dbReference type="PROSITE" id="PS50090"/>
    </source>
</evidence>
<evidence type="ECO:0000256" key="2">
    <source>
        <dbReference type="ARBA" id="ARBA00022737"/>
    </source>
</evidence>
<dbReference type="Pfam" id="PF00249">
    <property type="entry name" value="Myb_DNA-binding"/>
    <property type="match status" value="1"/>
</dbReference>
<evidence type="ECO:0000256" key="3">
    <source>
        <dbReference type="ARBA" id="ARBA00023015"/>
    </source>
</evidence>
<dbReference type="InterPro" id="IPR050560">
    <property type="entry name" value="MYB_TF"/>
</dbReference>
<evidence type="ECO:0000313" key="10">
    <source>
        <dbReference type="Proteomes" id="UP000019132"/>
    </source>
</evidence>
<dbReference type="GO" id="GO:0005634">
    <property type="term" value="C:nucleus"/>
    <property type="evidence" value="ECO:0007669"/>
    <property type="project" value="UniProtKB-SubCell"/>
</dbReference>
<evidence type="ECO:0000313" key="9">
    <source>
        <dbReference type="EnsemblProtists" id="PYU1_T006311"/>
    </source>
</evidence>
<dbReference type="PROSITE" id="PS51294">
    <property type="entry name" value="HTH_MYB"/>
    <property type="match status" value="3"/>
</dbReference>
<keyword evidence="10" id="KW-1185">Reference proteome</keyword>
<organism evidence="9 10">
    <name type="scientific">Globisporangium ultimum (strain ATCC 200006 / CBS 805.95 / DAOM BR144)</name>
    <name type="common">Pythium ultimum</name>
    <dbReference type="NCBI Taxonomy" id="431595"/>
    <lineage>
        <taxon>Eukaryota</taxon>
        <taxon>Sar</taxon>
        <taxon>Stramenopiles</taxon>
        <taxon>Oomycota</taxon>
        <taxon>Peronosporomycetes</taxon>
        <taxon>Pythiales</taxon>
        <taxon>Pythiaceae</taxon>
        <taxon>Globisporangium</taxon>
    </lineage>
</organism>
<dbReference type="InterPro" id="IPR009057">
    <property type="entry name" value="Homeodomain-like_sf"/>
</dbReference>
<dbReference type="EnsemblProtists" id="PYU1_T006311">
    <property type="protein sequence ID" value="PYU1_T006311"/>
    <property type="gene ID" value="PYU1_G006299"/>
</dbReference>
<accession>K3WMW9</accession>
<dbReference type="FunFam" id="1.10.10.60:FF:000016">
    <property type="entry name" value="Transcriptional activator Myb isoform A"/>
    <property type="match status" value="1"/>
</dbReference>
<feature type="domain" description="Myb-like" evidence="7">
    <location>
        <begin position="57"/>
        <end position="110"/>
    </location>
</feature>
<reference evidence="10" key="1">
    <citation type="journal article" date="2010" name="Genome Biol.">
        <title>Genome sequence of the necrotrophic plant pathogen Pythium ultimum reveals original pathogenicity mechanisms and effector repertoire.</title>
        <authorList>
            <person name="Levesque C.A."/>
            <person name="Brouwer H."/>
            <person name="Cano L."/>
            <person name="Hamilton J.P."/>
            <person name="Holt C."/>
            <person name="Huitema E."/>
            <person name="Raffaele S."/>
            <person name="Robideau G.P."/>
            <person name="Thines M."/>
            <person name="Win J."/>
            <person name="Zerillo M.M."/>
            <person name="Beakes G.W."/>
            <person name="Boore J.L."/>
            <person name="Busam D."/>
            <person name="Dumas B."/>
            <person name="Ferriera S."/>
            <person name="Fuerstenberg S.I."/>
            <person name="Gachon C.M."/>
            <person name="Gaulin E."/>
            <person name="Govers F."/>
            <person name="Grenville-Briggs L."/>
            <person name="Horner N."/>
            <person name="Hostetler J."/>
            <person name="Jiang R.H."/>
            <person name="Johnson J."/>
            <person name="Krajaejun T."/>
            <person name="Lin H."/>
            <person name="Meijer H.J."/>
            <person name="Moore B."/>
            <person name="Morris P."/>
            <person name="Phuntmart V."/>
            <person name="Puiu D."/>
            <person name="Shetty J."/>
            <person name="Stajich J.E."/>
            <person name="Tripathy S."/>
            <person name="Wawra S."/>
            <person name="van West P."/>
            <person name="Whitty B.R."/>
            <person name="Coutinho P.M."/>
            <person name="Henrissat B."/>
            <person name="Martin F."/>
            <person name="Thomas P.D."/>
            <person name="Tyler B.M."/>
            <person name="De Vries R.P."/>
            <person name="Kamoun S."/>
            <person name="Yandell M."/>
            <person name="Tisserat N."/>
            <person name="Buell C.R."/>
        </authorList>
    </citation>
    <scope>NUCLEOTIDE SEQUENCE</scope>
    <source>
        <strain evidence="10">DAOM:BR144</strain>
    </source>
</reference>
<evidence type="ECO:0000259" key="8">
    <source>
        <dbReference type="PROSITE" id="PS51294"/>
    </source>
</evidence>
<dbReference type="Pfam" id="PF13921">
    <property type="entry name" value="Myb_DNA-bind_6"/>
    <property type="match status" value="1"/>
</dbReference>
<feature type="domain" description="Myb-like" evidence="7">
    <location>
        <begin position="111"/>
        <end position="155"/>
    </location>
</feature>
<feature type="domain" description="HTH myb-type" evidence="8">
    <location>
        <begin position="57"/>
        <end position="114"/>
    </location>
</feature>
<keyword evidence="2" id="KW-0677">Repeat</keyword>
<name>K3WMW9_GLOUD</name>
<keyword evidence="5" id="KW-0804">Transcription</keyword>
<feature type="domain" description="Myb-like" evidence="7">
    <location>
        <begin position="10"/>
        <end position="56"/>
    </location>
</feature>
<dbReference type="AlphaFoldDB" id="K3WMW9"/>
<reference evidence="10" key="2">
    <citation type="submission" date="2010-04" db="EMBL/GenBank/DDBJ databases">
        <authorList>
            <person name="Buell R."/>
            <person name="Hamilton J."/>
            <person name="Hostetler J."/>
        </authorList>
    </citation>
    <scope>NUCLEOTIDE SEQUENCE [LARGE SCALE GENOMIC DNA]</scope>
    <source>
        <strain evidence="10">DAOM:BR144</strain>
    </source>
</reference>
<dbReference type="InParanoid" id="K3WMW9"/>
<dbReference type="InterPro" id="IPR001005">
    <property type="entry name" value="SANT/Myb"/>
</dbReference>
<dbReference type="eggNOG" id="KOG0048">
    <property type="taxonomic scope" value="Eukaryota"/>
</dbReference>
<dbReference type="InterPro" id="IPR017930">
    <property type="entry name" value="Myb_dom"/>
</dbReference>
<feature type="domain" description="HTH myb-type" evidence="8">
    <location>
        <begin position="115"/>
        <end position="165"/>
    </location>
</feature>
<feature type="domain" description="HTH myb-type" evidence="8">
    <location>
        <begin position="11"/>
        <end position="56"/>
    </location>
</feature>
<dbReference type="STRING" id="431595.K3WMW9"/>
<keyword evidence="4" id="KW-0238">DNA-binding</keyword>
<dbReference type="Gene3D" id="1.10.10.60">
    <property type="entry name" value="Homeodomain-like"/>
    <property type="match status" value="3"/>
</dbReference>
<dbReference type="SUPFAM" id="SSF46689">
    <property type="entry name" value="Homeodomain-like"/>
    <property type="match status" value="2"/>
</dbReference>
<dbReference type="EMBL" id="GL376604">
    <property type="status" value="NOT_ANNOTATED_CDS"/>
    <property type="molecule type" value="Genomic_DNA"/>
</dbReference>
<evidence type="ECO:0000256" key="1">
    <source>
        <dbReference type="ARBA" id="ARBA00004123"/>
    </source>
</evidence>
<protein>
    <submittedName>
        <fullName evidence="9">Uncharacterized protein</fullName>
    </submittedName>
</protein>
<dbReference type="GO" id="GO:0000981">
    <property type="term" value="F:DNA-binding transcription factor activity, RNA polymerase II-specific"/>
    <property type="evidence" value="ECO:0007669"/>
    <property type="project" value="TreeGrafter"/>
</dbReference>
<evidence type="ECO:0000256" key="4">
    <source>
        <dbReference type="ARBA" id="ARBA00023125"/>
    </source>
</evidence>
<keyword evidence="3" id="KW-0805">Transcription regulation</keyword>
<dbReference type="VEuPathDB" id="FungiDB:PYU1_G006299"/>